<dbReference type="AlphaFoldDB" id="A0A414B565"/>
<dbReference type="Pfam" id="PF00078">
    <property type="entry name" value="RVT_1"/>
    <property type="match status" value="1"/>
</dbReference>
<dbReference type="InterPro" id="IPR000477">
    <property type="entry name" value="RT_dom"/>
</dbReference>
<dbReference type="EMBL" id="QSID01000009">
    <property type="protein sequence ID" value="RHC64154.1"/>
    <property type="molecule type" value="Genomic_DNA"/>
</dbReference>
<dbReference type="RefSeq" id="WP_118381189.1">
    <property type="nucleotide sequence ID" value="NZ_CABJFJ010000009.1"/>
</dbReference>
<dbReference type="Proteomes" id="UP000284621">
    <property type="component" value="Unassembled WGS sequence"/>
</dbReference>
<sequence>MKTYCKHLVVSDENKIFNDITEYLHDKYKKGGVVCFFSKYTRESKEYVRENFKPGNKFWIQTHLKLSCDMAFHIRNRTMKEHIMAYSYKQPLIRYKKIKDRGSGKERILGLETLLFRLYEVVTRNATEPMFQAKVGVYQCSSIEGRGQNYGKKAVRKWISNDVEGTKYFAKADVKKCYPSMQHSRLLHFLHRDLRKSEELLYMYETFFELYEEYPSPEAIAPNVGILIGSPVSKDLCNYFLSYAYHYASECLVKETCRRGQIKRKRLVKHVIFYADDIVMYSSNKRELRTAVDMMMKYMVDYLGMTIKSDWIIAKTMFKDADGVSKGVMLDYMGFRFHSGVVSTKYYAKDRKKHRETWVTIRRNIFLTARRKLAGFSKKLKNHIEVTKKFAMSITSTFGWFKNTNMVEYRKQNHIDKLVKVARKIVSDYAKGKKYNEKKYYKMWRQYYACCK</sequence>
<organism evidence="2 3">
    <name type="scientific">Anaerobutyricum hallii</name>
    <dbReference type="NCBI Taxonomy" id="39488"/>
    <lineage>
        <taxon>Bacteria</taxon>
        <taxon>Bacillati</taxon>
        <taxon>Bacillota</taxon>
        <taxon>Clostridia</taxon>
        <taxon>Lachnospirales</taxon>
        <taxon>Lachnospiraceae</taxon>
        <taxon>Anaerobutyricum</taxon>
    </lineage>
</organism>
<accession>A0A414B565</accession>
<name>A0A414B565_9FIRM</name>
<evidence type="ECO:0000313" key="3">
    <source>
        <dbReference type="Proteomes" id="UP000284621"/>
    </source>
</evidence>
<proteinExistence type="predicted"/>
<evidence type="ECO:0000259" key="1">
    <source>
        <dbReference type="PROSITE" id="PS50878"/>
    </source>
</evidence>
<dbReference type="PROSITE" id="PS50878">
    <property type="entry name" value="RT_POL"/>
    <property type="match status" value="1"/>
</dbReference>
<reference evidence="2 3" key="1">
    <citation type="submission" date="2018-08" db="EMBL/GenBank/DDBJ databases">
        <title>A genome reference for cultivated species of the human gut microbiota.</title>
        <authorList>
            <person name="Zou Y."/>
            <person name="Xue W."/>
            <person name="Luo G."/>
        </authorList>
    </citation>
    <scope>NUCLEOTIDE SEQUENCE [LARGE SCALE GENOMIC DNA]</scope>
    <source>
        <strain evidence="2 3">AM34-3LB</strain>
    </source>
</reference>
<keyword evidence="3" id="KW-1185">Reference proteome</keyword>
<gene>
    <name evidence="2" type="ORF">DW833_08810</name>
</gene>
<protein>
    <recommendedName>
        <fullName evidence="1">Reverse transcriptase domain-containing protein</fullName>
    </recommendedName>
</protein>
<feature type="domain" description="Reverse transcriptase" evidence="1">
    <location>
        <begin position="77"/>
        <end position="337"/>
    </location>
</feature>
<evidence type="ECO:0000313" key="2">
    <source>
        <dbReference type="EMBL" id="RHC64154.1"/>
    </source>
</evidence>
<dbReference type="InterPro" id="IPR043502">
    <property type="entry name" value="DNA/RNA_pol_sf"/>
</dbReference>
<dbReference type="SUPFAM" id="SSF56672">
    <property type="entry name" value="DNA/RNA polymerases"/>
    <property type="match status" value="1"/>
</dbReference>
<comment type="caution">
    <text evidence="2">The sequence shown here is derived from an EMBL/GenBank/DDBJ whole genome shotgun (WGS) entry which is preliminary data.</text>
</comment>